<dbReference type="AlphaFoldDB" id="A0A217EU45"/>
<reference evidence="2" key="1">
    <citation type="journal article" date="2017" name="J. Antimicrob. Chemother.">
        <title>FRI-2 carbapenemase-producing Enterobacter cloacae complex in the UK.</title>
        <authorList>
            <person name="Meunier D."/>
            <person name="Findlay J."/>
            <person name="Doumith M."/>
            <person name="Godoy D."/>
            <person name="Perry C."/>
            <person name="Pike R."/>
            <person name="Gronthoud F."/>
            <person name="Shryane T."/>
            <person name="Poirel L."/>
            <person name="Welfare W."/>
            <person name="Woodford N."/>
            <person name="Hopkins K.L."/>
        </authorList>
    </citation>
    <scope>NUCLEOTIDE SEQUENCE</scope>
    <source>
        <strain evidence="2">H162620587</strain>
        <plasmid evidence="2">pJF-587</plasmid>
    </source>
</reference>
<protein>
    <submittedName>
        <fullName evidence="2">Uncharacterized protein</fullName>
    </submittedName>
</protein>
<keyword evidence="1" id="KW-0812">Transmembrane</keyword>
<geneLocation type="plasmid" evidence="2">
    <name>pJF-587</name>
</geneLocation>
<organism evidence="2">
    <name type="scientific">Enterobacter asburiae</name>
    <dbReference type="NCBI Taxonomy" id="61645"/>
    <lineage>
        <taxon>Bacteria</taxon>
        <taxon>Pseudomonadati</taxon>
        <taxon>Pseudomonadota</taxon>
        <taxon>Gammaproteobacteria</taxon>
        <taxon>Enterobacterales</taxon>
        <taxon>Enterobacteriaceae</taxon>
        <taxon>Enterobacter</taxon>
        <taxon>Enterobacter cloacae complex</taxon>
    </lineage>
</organism>
<evidence type="ECO:0000256" key="1">
    <source>
        <dbReference type="SAM" id="Phobius"/>
    </source>
</evidence>
<keyword evidence="1" id="KW-0472">Membrane</keyword>
<feature type="transmembrane region" description="Helical" evidence="1">
    <location>
        <begin position="26"/>
        <end position="46"/>
    </location>
</feature>
<sequence length="336" mass="37178">MALISCFTGPQGLQGMLTCLRDTEGMTGILVVVALLAGWIVVQHLADARRERRARESRPGIPVPLAQFGGARHAEAVHAFANRECYQVMLAELEKGLTEAGYLLTRDKSQRWILPEADRHKLSRRVFRARLLEMTPRVTEQQVKDSEDAAVNDGYAGMWLSVLIRGSESAGWYITKPVPEFFPTNFPLKQVTITVSAKQSVLTRDVVRIINDVAEKVKKQPSFPETPERIAGKVINSELCYGADQRQVKVAPGWFSSPSGNDVPDDISEGQFPPAGMSEYRHFIVRAQAGRFYTPAALAFYIDEAGRRIEQGESSGACYEDDSGYAFAVTPAKNTP</sequence>
<proteinExistence type="predicted"/>
<dbReference type="EMBL" id="KX912253">
    <property type="protein sequence ID" value="AQZ19832.1"/>
    <property type="molecule type" value="Genomic_DNA"/>
</dbReference>
<evidence type="ECO:0000313" key="2">
    <source>
        <dbReference type="EMBL" id="AQZ19832.1"/>
    </source>
</evidence>
<accession>A0A217EU45</accession>
<keyword evidence="2" id="KW-0614">Plasmid</keyword>
<keyword evidence="1" id="KW-1133">Transmembrane helix</keyword>
<name>A0A217EU45_ENTAS</name>